<sequence>KKNKKMRTRLSVRQVYKGEIEEKLLNQLGADLTKRIMPQLRMHSKSYFVLIRQNIVILIKNTAKFINCTYLYTANSIKKHFI</sequence>
<reference evidence="1 2" key="1">
    <citation type="journal article" date="2014" name="PLoS Genet.">
        <title>Hidden diversity in honey bee gut symbionts detected by single-cell genomics.</title>
        <authorList>
            <person name="Engel P."/>
            <person name="Stepanauskas R."/>
            <person name="Moran N."/>
        </authorList>
    </citation>
    <scope>NUCLEOTIDE SEQUENCE [LARGE SCALE GENOMIC DNA]</scope>
    <source>
        <strain evidence="1 2">SCGC AB-598-J21</strain>
    </source>
</reference>
<organism evidence="1 2">
    <name type="scientific">Snodgrassella alvi SCGC AB-598-J21</name>
    <dbReference type="NCBI Taxonomy" id="1385367"/>
    <lineage>
        <taxon>Bacteria</taxon>
        <taxon>Pseudomonadati</taxon>
        <taxon>Pseudomonadota</taxon>
        <taxon>Betaproteobacteria</taxon>
        <taxon>Neisseriales</taxon>
        <taxon>Neisseriaceae</taxon>
        <taxon>Snodgrassella</taxon>
    </lineage>
</organism>
<gene>
    <name evidence="1" type="ORF">SASC598J21_015370</name>
</gene>
<protein>
    <submittedName>
        <fullName evidence="1">Uncharacterized protein</fullName>
    </submittedName>
</protein>
<dbReference type="Proteomes" id="UP000027644">
    <property type="component" value="Unassembled WGS sequence"/>
</dbReference>
<feature type="non-terminal residue" evidence="1">
    <location>
        <position position="1"/>
    </location>
</feature>
<name>A0A074VZU7_9NEIS</name>
<evidence type="ECO:0000313" key="1">
    <source>
        <dbReference type="EMBL" id="KEQ00744.1"/>
    </source>
</evidence>
<dbReference type="EMBL" id="AVQL01000446">
    <property type="protein sequence ID" value="KEQ00744.1"/>
    <property type="molecule type" value="Genomic_DNA"/>
</dbReference>
<comment type="caution">
    <text evidence="1">The sequence shown here is derived from an EMBL/GenBank/DDBJ whole genome shotgun (WGS) entry which is preliminary data.</text>
</comment>
<dbReference type="AlphaFoldDB" id="A0A074VZU7"/>
<proteinExistence type="predicted"/>
<evidence type="ECO:0000313" key="2">
    <source>
        <dbReference type="Proteomes" id="UP000027644"/>
    </source>
</evidence>
<accession>A0A074VZU7</accession>